<keyword evidence="1" id="KW-0677">Repeat</keyword>
<comment type="caution">
    <text evidence="5">The sequence shown here is derived from an EMBL/GenBank/DDBJ whole genome shotgun (WGS) entry which is preliminary data.</text>
</comment>
<dbReference type="PANTHER" id="PTHR13780">
    <property type="entry name" value="AMP-ACTIVATED PROTEIN KINASE, GAMMA REGULATORY SUBUNIT"/>
    <property type="match status" value="1"/>
</dbReference>
<feature type="domain" description="CBS" evidence="4">
    <location>
        <begin position="35"/>
        <end position="99"/>
    </location>
</feature>
<reference evidence="5 6" key="1">
    <citation type="submission" date="2023-09" db="EMBL/GenBank/DDBJ databases">
        <title>Pangenome analysis of Batrachochytrium dendrobatidis and related Chytrids.</title>
        <authorList>
            <person name="Yacoub M.N."/>
            <person name="Stajich J.E."/>
            <person name="James T.Y."/>
        </authorList>
    </citation>
    <scope>NUCLEOTIDE SEQUENCE [LARGE SCALE GENOMIC DNA]</scope>
    <source>
        <strain evidence="5 6">JEL0888</strain>
    </source>
</reference>
<proteinExistence type="predicted"/>
<dbReference type="CDD" id="cd02205">
    <property type="entry name" value="CBS_pair_SF"/>
    <property type="match status" value="1"/>
</dbReference>
<evidence type="ECO:0000313" key="5">
    <source>
        <dbReference type="EMBL" id="KAL2912470.1"/>
    </source>
</evidence>
<dbReference type="InterPro" id="IPR050511">
    <property type="entry name" value="AMPK_gamma/SDS23_families"/>
</dbReference>
<dbReference type="PROSITE" id="PS51371">
    <property type="entry name" value="CBS"/>
    <property type="match status" value="3"/>
</dbReference>
<dbReference type="Proteomes" id="UP001527925">
    <property type="component" value="Unassembled WGS sequence"/>
</dbReference>
<keyword evidence="2 3" id="KW-0129">CBS domain</keyword>
<dbReference type="Pfam" id="PF00571">
    <property type="entry name" value="CBS"/>
    <property type="match status" value="2"/>
</dbReference>
<keyword evidence="6" id="KW-1185">Reference proteome</keyword>
<dbReference type="SMART" id="SM00116">
    <property type="entry name" value="CBS"/>
    <property type="match status" value="3"/>
</dbReference>
<feature type="domain" description="CBS" evidence="4">
    <location>
        <begin position="346"/>
        <end position="402"/>
    </location>
</feature>
<dbReference type="InterPro" id="IPR000644">
    <property type="entry name" value="CBS_dom"/>
</dbReference>
<dbReference type="InterPro" id="IPR046342">
    <property type="entry name" value="CBS_dom_sf"/>
</dbReference>
<organism evidence="5 6">
    <name type="scientific">Polyrhizophydium stewartii</name>
    <dbReference type="NCBI Taxonomy" id="2732419"/>
    <lineage>
        <taxon>Eukaryota</taxon>
        <taxon>Fungi</taxon>
        <taxon>Fungi incertae sedis</taxon>
        <taxon>Chytridiomycota</taxon>
        <taxon>Chytridiomycota incertae sedis</taxon>
        <taxon>Chytridiomycetes</taxon>
        <taxon>Rhizophydiales</taxon>
        <taxon>Rhizophydiales incertae sedis</taxon>
        <taxon>Polyrhizophydium</taxon>
    </lineage>
</organism>
<evidence type="ECO:0000313" key="6">
    <source>
        <dbReference type="Proteomes" id="UP001527925"/>
    </source>
</evidence>
<evidence type="ECO:0000259" key="4">
    <source>
        <dbReference type="PROSITE" id="PS51371"/>
    </source>
</evidence>
<dbReference type="SUPFAM" id="SSF54631">
    <property type="entry name" value="CBS-domain pair"/>
    <property type="match status" value="2"/>
</dbReference>
<sequence>MTRMTLESAAVAVHACLAQLRVEELLAHMRRTRGVSRPLVAVHEDTPLDEVLATMRDEGIHALPVFRTLAGRPDDRLFRGIVSVFDILSATICQRMFDGMADADHVLSMSKQEFARHLKTLEAERAFFATKIGSLIGTTRESAEAKILHSTSPLTTLLRLFTSTRCHRTLVLDDDEVIATACSSDEAFRAAPVAAGSALRIVSQTDVVEFLLNPSVWASIRLAAQSPAEFDAALEHILALPVSAAEELAVGRLPARDADANQPLDAKTGKPRRHVVSVHSGVSALAALRCMFVHRVQSVAVTDDSGRLAASISAADLRGITADNLETLVSPVFDFLEAERRTPAQLKPDQLRTALPDTHVGVAAGRMLESRVHRLWIVNSHDKLVGVVSMTDVLALLEPAAA</sequence>
<dbReference type="PANTHER" id="PTHR13780:SF128">
    <property type="entry name" value="CBS DOMAIN-CONTAINING PROTEIN"/>
    <property type="match status" value="1"/>
</dbReference>
<feature type="domain" description="CBS" evidence="4">
    <location>
        <begin position="271"/>
        <end position="327"/>
    </location>
</feature>
<evidence type="ECO:0000256" key="1">
    <source>
        <dbReference type="ARBA" id="ARBA00022737"/>
    </source>
</evidence>
<evidence type="ECO:0000256" key="3">
    <source>
        <dbReference type="PROSITE-ProRule" id="PRU00703"/>
    </source>
</evidence>
<protein>
    <recommendedName>
        <fullName evidence="4">CBS domain-containing protein</fullName>
    </recommendedName>
</protein>
<dbReference type="Gene3D" id="3.10.580.10">
    <property type="entry name" value="CBS-domain"/>
    <property type="match status" value="2"/>
</dbReference>
<name>A0ABR4MYX1_9FUNG</name>
<gene>
    <name evidence="5" type="ORF">HK105_208042</name>
</gene>
<dbReference type="EMBL" id="JADGIZ020000064">
    <property type="protein sequence ID" value="KAL2912470.1"/>
    <property type="molecule type" value="Genomic_DNA"/>
</dbReference>
<accession>A0ABR4MYX1</accession>
<evidence type="ECO:0000256" key="2">
    <source>
        <dbReference type="ARBA" id="ARBA00023122"/>
    </source>
</evidence>